<dbReference type="AlphaFoldDB" id="A0A9W9CKD2"/>
<name>A0A9W9CKD2_9PLEO</name>
<dbReference type="InterPro" id="IPR015590">
    <property type="entry name" value="Aldehyde_DH_dom"/>
</dbReference>
<keyword evidence="10" id="KW-1185">Reference proteome</keyword>
<reference evidence="9" key="1">
    <citation type="submission" date="2022-10" db="EMBL/GenBank/DDBJ databases">
        <title>Tapping the CABI collections for fungal endophytes: first genome assemblies for Collariella, Neodidymelliopsis, Ascochyta clinopodiicola, Didymella pomorum, Didymosphaeria variabile, Neocosmospora piperis and Neocucurbitaria cava.</title>
        <authorList>
            <person name="Hill R."/>
        </authorList>
    </citation>
    <scope>NUCLEOTIDE SEQUENCE</scope>
    <source>
        <strain evidence="9">IMI 356814</strain>
    </source>
</reference>
<comment type="catalytic activity">
    <reaction evidence="4">
        <text>an aldehyde + NAD(+) + H2O = a carboxylate + NADH + 2 H(+)</text>
        <dbReference type="Rhea" id="RHEA:16185"/>
        <dbReference type="ChEBI" id="CHEBI:15377"/>
        <dbReference type="ChEBI" id="CHEBI:15378"/>
        <dbReference type="ChEBI" id="CHEBI:17478"/>
        <dbReference type="ChEBI" id="CHEBI:29067"/>
        <dbReference type="ChEBI" id="CHEBI:57540"/>
        <dbReference type="ChEBI" id="CHEBI:57945"/>
        <dbReference type="EC" id="1.2.1.3"/>
    </reaction>
</comment>
<dbReference type="InterPro" id="IPR016162">
    <property type="entry name" value="Ald_DH_N"/>
</dbReference>
<evidence type="ECO:0000313" key="10">
    <source>
        <dbReference type="Proteomes" id="UP001140560"/>
    </source>
</evidence>
<keyword evidence="2 6" id="KW-0560">Oxidoreductase</keyword>
<evidence type="ECO:0000256" key="1">
    <source>
        <dbReference type="ARBA" id="ARBA00009986"/>
    </source>
</evidence>
<comment type="caution">
    <text evidence="9">The sequence shown here is derived from an EMBL/GenBank/DDBJ whole genome shotgun (WGS) entry which is preliminary data.</text>
</comment>
<dbReference type="EC" id="1.2.1.3" evidence="3"/>
<evidence type="ECO:0000313" key="9">
    <source>
        <dbReference type="EMBL" id="KAJ4366878.1"/>
    </source>
</evidence>
<feature type="active site" evidence="5">
    <location>
        <position position="255"/>
    </location>
</feature>
<evidence type="ECO:0000256" key="6">
    <source>
        <dbReference type="RuleBase" id="RU003345"/>
    </source>
</evidence>
<accession>A0A9W9CKD2</accession>
<dbReference type="Pfam" id="PF00171">
    <property type="entry name" value="Aldedh"/>
    <property type="match status" value="1"/>
</dbReference>
<sequence>MVHKQLFINNEYVDATSKETISIYSPHDESLVEEGIQIASQADVDTAVAAARAAFKGEWSKWTAQQRSDAMNRLADLIDKHAPELGLWESKCMGQPISVTQWVYKLVSQTFRYYAGWTNKMPGEQWPEEDGIYKIIQYDPIGVCAGIGAWNGSGVFFGFKVAAALAAGCTFIYKGSEKSPIGLLQMGGLVKEAGFPPGVVNIITGDGKVGAALASHMDINKISFTGSVFAGKKVQELAAKRDLHQDSNLKRVTLELGGKSPSLIFADANIDNALQHHSQNFLFNTGQACIAATRTFVHEDIAEDFVKQLKVRFEQFSHAIGAPEDKNTFMGPLADGKQFERVMSFLEIGKSEAELVTGGVRKGESGFYVEPTIFLNPKDDARIYREEIFGPVVTIRTFKTEEEAIKLANDTSFGLSSCVFTASVPRALRIAKQLEAGNVNINTSQQFGVEAPFGGAKQSGIGREGGRLGLMNYLEAKTICIKNLRPVHACSPRIVTHVRDSTLRSLKLTCPSAEGIDREPPSASTIDSPHMGTNPFVDAGDEWSDEEVLIPRSRRKTQYIPPHVKVTATSAETSSEESNSTSPSPNRLSVNGSPLVPPKSPSRPDVRIGSSQEDLVQRFYQVTRERDALRKELQRKSMGPHGIPARASVVYKSEEKTLIEELLALRYEIRIWSEEYFSGPISARSKRPHLHRAKELFGNLTDNYQTYLKDPEDRPLLIQAYIWSKLQQKIFSNWQKGCGYVWAGKLGDKKLRPINDTLRKAVKNEVQAEEYHHWRSNTVNLLVPQIDGRWRPTFDASPVLKRISRFCSRMRRKLRPWSTQSLRVGKEQLHTIVSASVALDLKMKRERADYRFVTFTGGKKDQFWGYGFYESEMEDVFDDEDENGAGGFGSGPVKGRRVELALAPALERCGNANGHVFDQSFILVKADVSCKRLEKKRPQARSRGGGGSKKGTKSFGGIGMWSRNS</sequence>
<organism evidence="9 10">
    <name type="scientific">Neocucurbitaria cava</name>
    <dbReference type="NCBI Taxonomy" id="798079"/>
    <lineage>
        <taxon>Eukaryota</taxon>
        <taxon>Fungi</taxon>
        <taxon>Dikarya</taxon>
        <taxon>Ascomycota</taxon>
        <taxon>Pezizomycotina</taxon>
        <taxon>Dothideomycetes</taxon>
        <taxon>Pleosporomycetidae</taxon>
        <taxon>Pleosporales</taxon>
        <taxon>Pleosporineae</taxon>
        <taxon>Cucurbitariaceae</taxon>
        <taxon>Neocucurbitaria</taxon>
    </lineage>
</organism>
<dbReference type="InterPro" id="IPR016161">
    <property type="entry name" value="Ald_DH/histidinol_DH"/>
</dbReference>
<dbReference type="InterPro" id="IPR029510">
    <property type="entry name" value="Ald_DH_CS_GLU"/>
</dbReference>
<dbReference type="FunFam" id="3.40.309.10:FF:000012">
    <property type="entry name" value="Betaine aldehyde dehydrogenase"/>
    <property type="match status" value="1"/>
</dbReference>
<comment type="similarity">
    <text evidence="1 6">Belongs to the aldehyde dehydrogenase family.</text>
</comment>
<feature type="compositionally biased region" description="Low complexity" evidence="7">
    <location>
        <begin position="567"/>
        <end position="586"/>
    </location>
</feature>
<dbReference type="InterPro" id="IPR016160">
    <property type="entry name" value="Ald_DH_CS_CYS"/>
</dbReference>
<evidence type="ECO:0000256" key="5">
    <source>
        <dbReference type="PROSITE-ProRule" id="PRU10007"/>
    </source>
</evidence>
<feature type="compositionally biased region" description="Gly residues" evidence="7">
    <location>
        <begin position="943"/>
        <end position="959"/>
    </location>
</feature>
<feature type="region of interest" description="Disordered" evidence="7">
    <location>
        <begin position="554"/>
        <end position="610"/>
    </location>
</feature>
<evidence type="ECO:0000256" key="2">
    <source>
        <dbReference type="ARBA" id="ARBA00023002"/>
    </source>
</evidence>
<dbReference type="OrthoDB" id="310895at2759"/>
<dbReference type="PANTHER" id="PTHR11699">
    <property type="entry name" value="ALDEHYDE DEHYDROGENASE-RELATED"/>
    <property type="match status" value="1"/>
</dbReference>
<dbReference type="EMBL" id="JAPEUY010000013">
    <property type="protein sequence ID" value="KAJ4366878.1"/>
    <property type="molecule type" value="Genomic_DNA"/>
</dbReference>
<dbReference type="PROSITE" id="PS00070">
    <property type="entry name" value="ALDEHYDE_DEHYDR_CYS"/>
    <property type="match status" value="1"/>
</dbReference>
<feature type="domain" description="Aldehyde dehydrogenase" evidence="8">
    <location>
        <begin position="12"/>
        <end position="479"/>
    </location>
</feature>
<dbReference type="Gene3D" id="3.40.605.10">
    <property type="entry name" value="Aldehyde Dehydrogenase, Chain A, domain 1"/>
    <property type="match status" value="1"/>
</dbReference>
<dbReference type="FunFam" id="3.40.605.10:FF:000007">
    <property type="entry name" value="NAD/NADP-dependent betaine aldehyde dehydrogenase"/>
    <property type="match status" value="1"/>
</dbReference>
<proteinExistence type="inferred from homology"/>
<evidence type="ECO:0000256" key="7">
    <source>
        <dbReference type="SAM" id="MobiDB-lite"/>
    </source>
</evidence>
<evidence type="ECO:0000256" key="4">
    <source>
        <dbReference type="ARBA" id="ARBA00049194"/>
    </source>
</evidence>
<evidence type="ECO:0000256" key="3">
    <source>
        <dbReference type="ARBA" id="ARBA00024226"/>
    </source>
</evidence>
<feature type="region of interest" description="Disordered" evidence="7">
    <location>
        <begin position="934"/>
        <end position="965"/>
    </location>
</feature>
<feature type="region of interest" description="Disordered" evidence="7">
    <location>
        <begin position="512"/>
        <end position="540"/>
    </location>
</feature>
<dbReference type="Proteomes" id="UP001140560">
    <property type="component" value="Unassembled WGS sequence"/>
</dbReference>
<gene>
    <name evidence="9" type="ORF">N0V83_007406</name>
</gene>
<protein>
    <recommendedName>
        <fullName evidence="3">aldehyde dehydrogenase (NAD(+))</fullName>
        <ecNumber evidence="3">1.2.1.3</ecNumber>
    </recommendedName>
</protein>
<dbReference type="InterPro" id="IPR016163">
    <property type="entry name" value="Ald_DH_C"/>
</dbReference>
<dbReference type="GO" id="GO:0004029">
    <property type="term" value="F:aldehyde dehydrogenase (NAD+) activity"/>
    <property type="evidence" value="ECO:0007669"/>
    <property type="project" value="UniProtKB-EC"/>
</dbReference>
<dbReference type="PROSITE" id="PS00687">
    <property type="entry name" value="ALDEHYDE_DEHYDR_GLU"/>
    <property type="match status" value="1"/>
</dbReference>
<evidence type="ECO:0000259" key="8">
    <source>
        <dbReference type="Pfam" id="PF00171"/>
    </source>
</evidence>
<dbReference type="Gene3D" id="3.40.309.10">
    <property type="entry name" value="Aldehyde Dehydrogenase, Chain A, domain 2"/>
    <property type="match status" value="1"/>
</dbReference>
<dbReference type="SUPFAM" id="SSF53720">
    <property type="entry name" value="ALDH-like"/>
    <property type="match status" value="1"/>
</dbReference>